<dbReference type="Gene3D" id="1.25.40.10">
    <property type="entry name" value="Tetratricopeptide repeat domain"/>
    <property type="match status" value="2"/>
</dbReference>
<evidence type="ECO:0000313" key="1">
    <source>
        <dbReference type="EMBL" id="NHZ37456.1"/>
    </source>
</evidence>
<evidence type="ECO:0008006" key="3">
    <source>
        <dbReference type="Google" id="ProtNLM"/>
    </source>
</evidence>
<dbReference type="SUPFAM" id="SSF48452">
    <property type="entry name" value="TPR-like"/>
    <property type="match status" value="1"/>
</dbReference>
<comment type="caution">
    <text evidence="1">The sequence shown here is derived from an EMBL/GenBank/DDBJ whole genome shotgun (WGS) entry which is preliminary data.</text>
</comment>
<keyword evidence="2" id="KW-1185">Reference proteome</keyword>
<gene>
    <name evidence="1" type="ORF">F0185_28240</name>
</gene>
<accession>A0ABX0LZB4</accession>
<dbReference type="Proteomes" id="UP000785613">
    <property type="component" value="Unassembled WGS sequence"/>
</dbReference>
<organism evidence="1 2">
    <name type="scientific">Massilia rubra</name>
    <dbReference type="NCBI Taxonomy" id="2607910"/>
    <lineage>
        <taxon>Bacteria</taxon>
        <taxon>Pseudomonadati</taxon>
        <taxon>Pseudomonadota</taxon>
        <taxon>Betaproteobacteria</taxon>
        <taxon>Burkholderiales</taxon>
        <taxon>Oxalobacteraceae</taxon>
        <taxon>Telluria group</taxon>
        <taxon>Massilia</taxon>
    </lineage>
</organism>
<dbReference type="SMART" id="SM00028">
    <property type="entry name" value="TPR"/>
    <property type="match status" value="4"/>
</dbReference>
<dbReference type="InterPro" id="IPR019734">
    <property type="entry name" value="TPR_rpt"/>
</dbReference>
<name>A0ABX0LZB4_9BURK</name>
<dbReference type="RefSeq" id="WP_167230671.1">
    <property type="nucleotide sequence ID" value="NZ_VUYU01000029.1"/>
</dbReference>
<reference evidence="1 2" key="1">
    <citation type="submission" date="2019-09" db="EMBL/GenBank/DDBJ databases">
        <title>Taxonomy of Antarctic Massilia spp.: description of Massilia rubra sp. nov., Massilia aquatica sp. nov., Massilia mucilaginosa sp. nov., Massilia frigida sp. nov. isolated from streams, lakes and regoliths.</title>
        <authorList>
            <person name="Holochova P."/>
            <person name="Sedlacek I."/>
            <person name="Kralova S."/>
            <person name="Maslanova I."/>
            <person name="Busse H.-J."/>
            <person name="Stankova E."/>
            <person name="Vrbovska V."/>
            <person name="Kovarovic V."/>
            <person name="Bartak M."/>
            <person name="Svec P."/>
            <person name="Pantucek R."/>
        </authorList>
    </citation>
    <scope>NUCLEOTIDE SEQUENCE [LARGE SCALE GENOMIC DNA]</scope>
    <source>
        <strain evidence="1 2">CCM 8692</strain>
    </source>
</reference>
<dbReference type="InterPro" id="IPR011990">
    <property type="entry name" value="TPR-like_helical_dom_sf"/>
</dbReference>
<proteinExistence type="predicted"/>
<sequence>MTPLFPRLSAWTSYPRLSMQALRARFALPEGDDGREEGDEDDDALDVILVTGHLSLTQDEYLDILKHPTRRVAVDGDLHVEGRVSGVFFVSGDLHCDSVLMSWKWRADAVRGRILASDCVCISSDDRGARRIAPACRIETRFLFCWFYDIEQVGLNDDAVIFILADWDESHNLERPNPVVAWHDTVHVLAARFTAEVTAADSDQASWDFKRIEAALRKGESIYRAGFDMACYPLQRAADEALSVDDARLAYLLYKQSAAISPSYSLAWNGMGDALWYEGAIEQAQDAYTMASDTFPQDESALMNDACVMAARCALLLRRLPLAREMATRALDHVDGNWVTVSGTAFAYRVRAEAHLLDGDLDAAQADLALALEDDCGDEVSLWLMGLVHFLRGEHDQARRFHADAARIDPDLAPGYDEQTDTDFLAGEPCRFDWDRIEPGAAGMPLKDEAYWRHFMASNETIKIRRVPPQFRTAALLQDMLEARTGEDENGRQGDWLRFLASFPASAFTPALARAVVARSPYNLEWVPRALVDKAVCLEARPGLVGFSLAHVPEAIIDYEVCLRAVACGESIARVPPALVDKALCLAAIKTTPGALDEVPGALIDDDLIAASIAFGTPWHMENKMPAMYLGAPLLEHAISRHKCALDAISGSRFGPGLYEHARHCYGQDADWDQIVARHAPATYKLASYTECAEVCWSVFWDEAFILGQVAQASPGLSPWQIPDACFTQAIADACAQRHRIHLDKIPLRFVHQAMCDAFSDMYPRMLDHVPVAYRSAAICAAAVDKDPANLALVPLALRSVGLCVEALLASEEVEPSVPSAVHRAVFERLIAQHAGEFAPGFLYLTRAERALCRGVPEIDAAMADCATVRAVKAGSGFTRDDKQTARYLQGYGHHLRGESAKAARLHPGDEWPAYEEVRFIEPGEPVDFNKGRFDAIMRDLDRLMQAGHYRRALAAVEDGERMLADAGSRDACFWAQVLDKKRFVACELGEWDLNEAACHQAIERLQHEDLWLFGELMEPLRAALRSAYFRLGTMHADAARSADDLKADLKLIDKALALFYEDEDDDVIAPFKEGRATVGALLDAATA</sequence>
<protein>
    <recommendedName>
        <fullName evidence="3">Tetratricopeptide repeat protein</fullName>
    </recommendedName>
</protein>
<evidence type="ECO:0000313" key="2">
    <source>
        <dbReference type="Proteomes" id="UP000785613"/>
    </source>
</evidence>
<dbReference type="EMBL" id="VUYU01000029">
    <property type="protein sequence ID" value="NHZ37456.1"/>
    <property type="molecule type" value="Genomic_DNA"/>
</dbReference>